<dbReference type="Proteomes" id="UP000298138">
    <property type="component" value="Unassembled WGS sequence"/>
</dbReference>
<protein>
    <submittedName>
        <fullName evidence="2">Uncharacterized protein</fullName>
    </submittedName>
</protein>
<gene>
    <name evidence="2" type="ORF">EX30DRAFT_242038</name>
</gene>
<dbReference type="AlphaFoldDB" id="A0A4S2MZ65"/>
<feature type="region of interest" description="Disordered" evidence="1">
    <location>
        <begin position="64"/>
        <end position="92"/>
    </location>
</feature>
<reference evidence="2 3" key="1">
    <citation type="submission" date="2019-04" db="EMBL/GenBank/DDBJ databases">
        <title>Comparative genomics and transcriptomics to analyze fruiting body development in filamentous ascomycetes.</title>
        <authorList>
            <consortium name="DOE Joint Genome Institute"/>
            <person name="Lutkenhaus R."/>
            <person name="Traeger S."/>
            <person name="Breuer J."/>
            <person name="Kuo A."/>
            <person name="Lipzen A."/>
            <person name="Pangilinan J."/>
            <person name="Dilworth D."/>
            <person name="Sandor L."/>
            <person name="Poggeler S."/>
            <person name="Barry K."/>
            <person name="Grigoriev I.V."/>
            <person name="Nowrousian M."/>
        </authorList>
    </citation>
    <scope>NUCLEOTIDE SEQUENCE [LARGE SCALE GENOMIC DNA]</scope>
    <source>
        <strain evidence="2 3">CBS 389.68</strain>
    </source>
</reference>
<proteinExistence type="predicted"/>
<evidence type="ECO:0000256" key="1">
    <source>
        <dbReference type="SAM" id="MobiDB-lite"/>
    </source>
</evidence>
<dbReference type="InParanoid" id="A0A4S2MZ65"/>
<keyword evidence="3" id="KW-1185">Reference proteome</keyword>
<sequence length="151" mass="16198">MESPSDINYRTAPSCLLHQLPPPLLSRFSPPLTVILYHSSSLTTKAINHLLLHVCAPPLTYSPPSTATAASVTTNPPSGPPTPSPTLSKTKRPITCRAGPLQRSAENHACGHKHCVPAVYDPMFDLSEAVDATGTMRCTYGPEGLFRPVWA</sequence>
<accession>A0A4S2MZ65</accession>
<name>A0A4S2MZ65_9PEZI</name>
<organism evidence="2 3">
    <name type="scientific">Ascodesmis nigricans</name>
    <dbReference type="NCBI Taxonomy" id="341454"/>
    <lineage>
        <taxon>Eukaryota</taxon>
        <taxon>Fungi</taxon>
        <taxon>Dikarya</taxon>
        <taxon>Ascomycota</taxon>
        <taxon>Pezizomycotina</taxon>
        <taxon>Pezizomycetes</taxon>
        <taxon>Pezizales</taxon>
        <taxon>Ascodesmidaceae</taxon>
        <taxon>Ascodesmis</taxon>
    </lineage>
</organism>
<evidence type="ECO:0000313" key="3">
    <source>
        <dbReference type="Proteomes" id="UP000298138"/>
    </source>
</evidence>
<dbReference type="EMBL" id="ML220117">
    <property type="protein sequence ID" value="TGZ81997.1"/>
    <property type="molecule type" value="Genomic_DNA"/>
</dbReference>
<evidence type="ECO:0000313" key="2">
    <source>
        <dbReference type="EMBL" id="TGZ81997.1"/>
    </source>
</evidence>
<feature type="compositionally biased region" description="Low complexity" evidence="1">
    <location>
        <begin position="64"/>
        <end position="76"/>
    </location>
</feature>